<comment type="similarity">
    <text evidence="1 5 6">Belongs to the peptidase S8 family.</text>
</comment>
<dbReference type="InterPro" id="IPR006311">
    <property type="entry name" value="TAT_signal"/>
</dbReference>
<dbReference type="InterPro" id="IPR037045">
    <property type="entry name" value="S8pro/Inhibitor_I9_sf"/>
</dbReference>
<evidence type="ECO:0000256" key="1">
    <source>
        <dbReference type="ARBA" id="ARBA00011073"/>
    </source>
</evidence>
<dbReference type="InterPro" id="IPR054399">
    <property type="entry name" value="Fervidolysin-like_N_prodom"/>
</dbReference>
<feature type="active site" description="Charge relay system" evidence="5">
    <location>
        <position position="337"/>
    </location>
</feature>
<evidence type="ECO:0000259" key="8">
    <source>
        <dbReference type="Pfam" id="PF22148"/>
    </source>
</evidence>
<dbReference type="Proteomes" id="UP000184203">
    <property type="component" value="Unassembled WGS sequence"/>
</dbReference>
<dbReference type="InterPro" id="IPR023827">
    <property type="entry name" value="Peptidase_S8_Asp-AS"/>
</dbReference>
<dbReference type="PROSITE" id="PS51892">
    <property type="entry name" value="SUBTILASE"/>
    <property type="match status" value="1"/>
</dbReference>
<evidence type="ECO:0000259" key="7">
    <source>
        <dbReference type="Pfam" id="PF00082"/>
    </source>
</evidence>
<keyword evidence="3 5" id="KW-0378">Hydrolase</keyword>
<dbReference type="InterPro" id="IPR050131">
    <property type="entry name" value="Peptidase_S8_subtilisin-like"/>
</dbReference>
<sequence length="396" mass="40264">MARKANGVSRRNVLKVTGGSLAAAGATGLASAAPTDKVEVNVGFKSARGRAMARSSADEIVREFNSIEAMTIRVSKRAVTALEKNPNIRYVEENGTMEALGQTLPWGVDRVDAEVAHSNGDTGSGADIAIIDTGIDDDHPDLQANIGSGKSFVSCGSGGYTGSCILYGNSNSCNDSWSDDNNHGTHCAGIANAVDNGQGVVGVSTQATLHAVKVLDCSGSGSFSDIAAGVEYVADQGWDVASMSLGGSSGSQALHDAIQYAYDNGVVIVAAAGNDGQCTDCVGYPAAYSETITVASSNDSDQQSSFSSQGPEVNIIAPGTDIYSTVPSGYDTYSGTSMATPHVAGAAGQLIAQGYSARDAESRLLNTAKDLGLSSNVQGSGLLDVAAALGYDSSDN</sequence>
<dbReference type="GO" id="GO:0004252">
    <property type="term" value="F:serine-type endopeptidase activity"/>
    <property type="evidence" value="ECO:0007669"/>
    <property type="project" value="UniProtKB-UniRule"/>
</dbReference>
<evidence type="ECO:0000256" key="6">
    <source>
        <dbReference type="RuleBase" id="RU003355"/>
    </source>
</evidence>
<evidence type="ECO:0000313" key="9">
    <source>
        <dbReference type="EMBL" id="SHK02357.1"/>
    </source>
</evidence>
<feature type="active site" description="Charge relay system" evidence="5">
    <location>
        <position position="132"/>
    </location>
</feature>
<evidence type="ECO:0000313" key="10">
    <source>
        <dbReference type="Proteomes" id="UP000184203"/>
    </source>
</evidence>
<dbReference type="SUPFAM" id="SSF52743">
    <property type="entry name" value="Subtilisin-like"/>
    <property type="match status" value="1"/>
</dbReference>
<reference evidence="10" key="1">
    <citation type="submission" date="2016-11" db="EMBL/GenBank/DDBJ databases">
        <authorList>
            <person name="Varghese N."/>
            <person name="Submissions S."/>
        </authorList>
    </citation>
    <scope>NUCLEOTIDE SEQUENCE [LARGE SCALE GENOMIC DNA]</scope>
    <source>
        <strain evidence="10">DX253</strain>
    </source>
</reference>
<dbReference type="Gene3D" id="3.30.70.80">
    <property type="entry name" value="Peptidase S8 propeptide/proteinase inhibitor I9"/>
    <property type="match status" value="1"/>
</dbReference>
<feature type="active site" description="Charge relay system" evidence="5">
    <location>
        <position position="183"/>
    </location>
</feature>
<keyword evidence="2 5" id="KW-0645">Protease</keyword>
<feature type="domain" description="Fervidolysin-like N-terminal prodomain" evidence="8">
    <location>
        <begin position="39"/>
        <end position="94"/>
    </location>
</feature>
<dbReference type="Gene3D" id="3.40.50.200">
    <property type="entry name" value="Peptidase S8/S53 domain"/>
    <property type="match status" value="1"/>
</dbReference>
<dbReference type="EMBL" id="FRAN01000001">
    <property type="protein sequence ID" value="SHK02357.1"/>
    <property type="molecule type" value="Genomic_DNA"/>
</dbReference>
<dbReference type="SMR" id="A0A1M6P2Z6"/>
<evidence type="ECO:0000256" key="5">
    <source>
        <dbReference type="PROSITE-ProRule" id="PRU01240"/>
    </source>
</evidence>
<evidence type="ECO:0000256" key="3">
    <source>
        <dbReference type="ARBA" id="ARBA00022801"/>
    </source>
</evidence>
<dbReference type="Pfam" id="PF22148">
    <property type="entry name" value="Fervidolysin_NPro-like"/>
    <property type="match status" value="1"/>
</dbReference>
<organism evidence="9 10">
    <name type="scientific">Haladaptatus paucihalophilus DX253</name>
    <dbReference type="NCBI Taxonomy" id="797209"/>
    <lineage>
        <taxon>Archaea</taxon>
        <taxon>Methanobacteriati</taxon>
        <taxon>Methanobacteriota</taxon>
        <taxon>Stenosarchaea group</taxon>
        <taxon>Halobacteria</taxon>
        <taxon>Halobacteriales</taxon>
        <taxon>Haladaptataceae</taxon>
        <taxon>Haladaptatus</taxon>
    </lineage>
</organism>
<accession>A0A1M6P2Z6</accession>
<dbReference type="InterPro" id="IPR023828">
    <property type="entry name" value="Peptidase_S8_Ser-AS"/>
</dbReference>
<evidence type="ECO:0000256" key="4">
    <source>
        <dbReference type="ARBA" id="ARBA00022825"/>
    </source>
</evidence>
<dbReference type="SUPFAM" id="SSF54897">
    <property type="entry name" value="Protease propeptides/inhibitors"/>
    <property type="match status" value="1"/>
</dbReference>
<dbReference type="PANTHER" id="PTHR43806">
    <property type="entry name" value="PEPTIDASE S8"/>
    <property type="match status" value="1"/>
</dbReference>
<keyword evidence="10" id="KW-1185">Reference proteome</keyword>
<protein>
    <submittedName>
        <fullName evidence="9">Subtilisin</fullName>
    </submittedName>
</protein>
<dbReference type="InterPro" id="IPR015500">
    <property type="entry name" value="Peptidase_S8_subtilisin-rel"/>
</dbReference>
<dbReference type="GO" id="GO:0005615">
    <property type="term" value="C:extracellular space"/>
    <property type="evidence" value="ECO:0007669"/>
    <property type="project" value="TreeGrafter"/>
</dbReference>
<name>A0A1M6P2Z6_HALPU</name>
<dbReference type="PANTHER" id="PTHR43806:SF11">
    <property type="entry name" value="CEREVISIN-RELATED"/>
    <property type="match status" value="1"/>
</dbReference>
<dbReference type="GO" id="GO:0006508">
    <property type="term" value="P:proteolysis"/>
    <property type="evidence" value="ECO:0007669"/>
    <property type="project" value="UniProtKB-KW"/>
</dbReference>
<dbReference type="PROSITE" id="PS00138">
    <property type="entry name" value="SUBTILASE_SER"/>
    <property type="match status" value="1"/>
</dbReference>
<dbReference type="PROSITE" id="PS51318">
    <property type="entry name" value="TAT"/>
    <property type="match status" value="1"/>
</dbReference>
<dbReference type="PROSITE" id="PS00136">
    <property type="entry name" value="SUBTILASE_ASP"/>
    <property type="match status" value="1"/>
</dbReference>
<keyword evidence="4 5" id="KW-0720">Serine protease</keyword>
<dbReference type="InterPro" id="IPR000209">
    <property type="entry name" value="Peptidase_S8/S53_dom"/>
</dbReference>
<gene>
    <name evidence="9" type="ORF">SAMN05444342_0312</name>
</gene>
<proteinExistence type="inferred from homology"/>
<dbReference type="InterPro" id="IPR036852">
    <property type="entry name" value="Peptidase_S8/S53_dom_sf"/>
</dbReference>
<dbReference type="Pfam" id="PF00082">
    <property type="entry name" value="Peptidase_S8"/>
    <property type="match status" value="1"/>
</dbReference>
<dbReference type="PRINTS" id="PR00723">
    <property type="entry name" value="SUBTILISIN"/>
</dbReference>
<dbReference type="AlphaFoldDB" id="A0A1M6P2Z6"/>
<evidence type="ECO:0000256" key="2">
    <source>
        <dbReference type="ARBA" id="ARBA00022670"/>
    </source>
</evidence>
<feature type="domain" description="Peptidase S8/S53" evidence="7">
    <location>
        <begin position="123"/>
        <end position="381"/>
    </location>
</feature>